<evidence type="ECO:0000256" key="1">
    <source>
        <dbReference type="ARBA" id="ARBA00004651"/>
    </source>
</evidence>
<evidence type="ECO:0000256" key="10">
    <source>
        <dbReference type="ARBA" id="ARBA00023303"/>
    </source>
</evidence>
<evidence type="ECO:0000256" key="2">
    <source>
        <dbReference type="ARBA" id="ARBA00006513"/>
    </source>
</evidence>
<feature type="region of interest" description="Disordered" evidence="11">
    <location>
        <begin position="477"/>
        <end position="502"/>
    </location>
</feature>
<feature type="compositionally biased region" description="Pro residues" evidence="11">
    <location>
        <begin position="486"/>
        <end position="495"/>
    </location>
</feature>
<reference evidence="14" key="2">
    <citation type="journal article" date="2007" name="PLoS Biol.">
        <title>Survey sequencing and comparative analysis of the elephant shark (Callorhinchus milii) genome.</title>
        <authorList>
            <person name="Venkatesh B."/>
            <person name="Kirkness E.F."/>
            <person name="Loh Y.H."/>
            <person name="Halpern A.L."/>
            <person name="Lee A.P."/>
            <person name="Johnson J."/>
            <person name="Dandona N."/>
            <person name="Viswanathan L.D."/>
            <person name="Tay A."/>
            <person name="Venter J.C."/>
            <person name="Strausberg R.L."/>
            <person name="Brenner S."/>
        </authorList>
    </citation>
    <scope>NUCLEOTIDE SEQUENCE [LARGE SCALE GENOMIC DNA]</scope>
</reference>
<feature type="transmembrane region" description="Helical" evidence="12">
    <location>
        <begin position="330"/>
        <end position="352"/>
    </location>
</feature>
<dbReference type="Proteomes" id="UP000314986">
    <property type="component" value="Unassembled WGS sequence"/>
</dbReference>
<keyword evidence="10" id="KW-0407">Ion channel</keyword>
<evidence type="ECO:0000313" key="13">
    <source>
        <dbReference type="Ensembl" id="ENSCMIP00000040595.1"/>
    </source>
</evidence>
<keyword evidence="6" id="KW-0375">Hydrogen ion transport</keyword>
<comment type="similarity">
    <text evidence="2">Belongs to the otopetrin family.</text>
</comment>
<evidence type="ECO:0000256" key="8">
    <source>
        <dbReference type="ARBA" id="ARBA00023065"/>
    </source>
</evidence>
<evidence type="ECO:0000256" key="7">
    <source>
        <dbReference type="ARBA" id="ARBA00022989"/>
    </source>
</evidence>
<dbReference type="InterPro" id="IPR004878">
    <property type="entry name" value="Otopetrin"/>
</dbReference>
<reference evidence="13" key="5">
    <citation type="submission" date="2025-09" db="UniProtKB">
        <authorList>
            <consortium name="Ensembl"/>
        </authorList>
    </citation>
    <scope>IDENTIFICATION</scope>
</reference>
<feature type="transmembrane region" description="Helical" evidence="12">
    <location>
        <begin position="75"/>
        <end position="95"/>
    </location>
</feature>
<dbReference type="GO" id="GO:0005886">
    <property type="term" value="C:plasma membrane"/>
    <property type="evidence" value="ECO:0007669"/>
    <property type="project" value="UniProtKB-SubCell"/>
</dbReference>
<feature type="transmembrane region" description="Helical" evidence="12">
    <location>
        <begin position="115"/>
        <end position="139"/>
    </location>
</feature>
<dbReference type="GeneTree" id="ENSGT00940000159350"/>
<feature type="transmembrane region" description="Helical" evidence="12">
    <location>
        <begin position="403"/>
        <end position="424"/>
    </location>
</feature>
<reference evidence="14" key="1">
    <citation type="journal article" date="2006" name="Science">
        <title>Ancient noncoding elements conserved in the human genome.</title>
        <authorList>
            <person name="Venkatesh B."/>
            <person name="Kirkness E.F."/>
            <person name="Loh Y.H."/>
            <person name="Halpern A.L."/>
            <person name="Lee A.P."/>
            <person name="Johnson J."/>
            <person name="Dandona N."/>
            <person name="Viswanathan L.D."/>
            <person name="Tay A."/>
            <person name="Venter J.C."/>
            <person name="Strausberg R.L."/>
            <person name="Brenner S."/>
        </authorList>
    </citation>
    <scope>NUCLEOTIDE SEQUENCE [LARGE SCALE GENOMIC DNA]</scope>
</reference>
<keyword evidence="9 12" id="KW-0472">Membrane</keyword>
<feature type="transmembrane region" description="Helical" evidence="12">
    <location>
        <begin position="151"/>
        <end position="168"/>
    </location>
</feature>
<feature type="transmembrane region" description="Helical" evidence="12">
    <location>
        <begin position="48"/>
        <end position="69"/>
    </location>
</feature>
<feature type="transmembrane region" description="Helical" evidence="12">
    <location>
        <begin position="180"/>
        <end position="198"/>
    </location>
</feature>
<sequence length="580" mass="64240">NSGASKPRSSDHNPMTGPKVEDRGFGSFTISLSDNYPLSSAATLSAQYGVNVFVLGLVLTLAMLFHRAGVAQEHVLAYLSTAMAMQLAWMLCYSLMKHRQKGVVSSKDAHAGARWLRGGLILFGILSLVLDVFKIGYYIGYSRCLTAAKGVFPVVHAVHTISQVYFLWFHAKDVIQTFQAFERFGMIHAVFTNLLLWVNGVVSESKHQLIDHKRRLTALGFANITVDDTGPNCSCNTNACAIFYNSSHYMYPFNIEFHVFASAMFYVMWKNVGRTLEEHRALKVTFRTYSVMAGPVLGTSVLAATIGILIVYSSQVGHSTEQRVSAVAMFYLYGITVLCLMSAAAAAGLVIYRVDKRSLDYCKNPTRKLDGNLLVSTACASWFMSWCSIVAAVCGETQPPHTWLNLSFSVLVIIEKYLQNLFIIESLYRKHGETDGEVGMIQGIFTVSSSNNLPLTCSYCGILNKAFETSDNQSSCSTPQYSASSSPPPSPPPPHSSLRKSEKLSKERQFTKNVAAFLFLCNISFWILAAFGARPQFDSGLEEKVYGFEMWILVVNIAMPFAIFYRMHSSAALFEIFCLS</sequence>
<feature type="transmembrane region" description="Helical" evidence="12">
    <location>
        <begin position="289"/>
        <end position="310"/>
    </location>
</feature>
<keyword evidence="5 12" id="KW-0812">Transmembrane</keyword>
<evidence type="ECO:0000256" key="12">
    <source>
        <dbReference type="SAM" id="Phobius"/>
    </source>
</evidence>
<evidence type="ECO:0000256" key="4">
    <source>
        <dbReference type="ARBA" id="ARBA00022475"/>
    </source>
</evidence>
<organism evidence="13 14">
    <name type="scientific">Callorhinchus milii</name>
    <name type="common">Ghost shark</name>
    <dbReference type="NCBI Taxonomy" id="7868"/>
    <lineage>
        <taxon>Eukaryota</taxon>
        <taxon>Metazoa</taxon>
        <taxon>Chordata</taxon>
        <taxon>Craniata</taxon>
        <taxon>Vertebrata</taxon>
        <taxon>Chondrichthyes</taxon>
        <taxon>Holocephali</taxon>
        <taxon>Chimaeriformes</taxon>
        <taxon>Callorhinchidae</taxon>
        <taxon>Callorhinchus</taxon>
    </lineage>
</organism>
<evidence type="ECO:0000256" key="5">
    <source>
        <dbReference type="ARBA" id="ARBA00022692"/>
    </source>
</evidence>
<dbReference type="PANTHER" id="PTHR21522">
    <property type="entry name" value="PROTON CHANNEL OTOP"/>
    <property type="match status" value="1"/>
</dbReference>
<name>A0A4W3K823_CALMI</name>
<protein>
    <submittedName>
        <fullName evidence="13">Otopetrin 1</fullName>
    </submittedName>
</protein>
<feature type="region of interest" description="Disordered" evidence="11">
    <location>
        <begin position="1"/>
        <end position="20"/>
    </location>
</feature>
<evidence type="ECO:0000256" key="3">
    <source>
        <dbReference type="ARBA" id="ARBA00022448"/>
    </source>
</evidence>
<accession>A0A4W3K823</accession>
<keyword evidence="7 12" id="KW-1133">Transmembrane helix</keyword>
<dbReference type="Ensembl" id="ENSCMIT00000041168.1">
    <property type="protein sequence ID" value="ENSCMIP00000040595.1"/>
    <property type="gene ID" value="ENSCMIG00000016918.1"/>
</dbReference>
<keyword evidence="4" id="KW-1003">Cell membrane</keyword>
<proteinExistence type="inferred from homology"/>
<evidence type="ECO:0000313" key="14">
    <source>
        <dbReference type="Proteomes" id="UP000314986"/>
    </source>
</evidence>
<dbReference type="GO" id="GO:0015252">
    <property type="term" value="F:proton channel activity"/>
    <property type="evidence" value="ECO:0007669"/>
    <property type="project" value="InterPro"/>
</dbReference>
<evidence type="ECO:0000256" key="11">
    <source>
        <dbReference type="SAM" id="MobiDB-lite"/>
    </source>
</evidence>
<dbReference type="GO" id="GO:0042472">
    <property type="term" value="P:inner ear morphogenesis"/>
    <property type="evidence" value="ECO:0007669"/>
    <property type="project" value="TreeGrafter"/>
</dbReference>
<feature type="transmembrane region" description="Helical" evidence="12">
    <location>
        <begin position="545"/>
        <end position="565"/>
    </location>
</feature>
<keyword evidence="14" id="KW-1185">Reference proteome</keyword>
<reference evidence="14" key="3">
    <citation type="journal article" date="2014" name="Nature">
        <title>Elephant shark genome provides unique insights into gnathostome evolution.</title>
        <authorList>
            <consortium name="International Elephant Shark Genome Sequencing Consortium"/>
            <person name="Venkatesh B."/>
            <person name="Lee A.P."/>
            <person name="Ravi V."/>
            <person name="Maurya A.K."/>
            <person name="Lian M.M."/>
            <person name="Swann J.B."/>
            <person name="Ohta Y."/>
            <person name="Flajnik M.F."/>
            <person name="Sutoh Y."/>
            <person name="Kasahara M."/>
            <person name="Hoon S."/>
            <person name="Gangu V."/>
            <person name="Roy S.W."/>
            <person name="Irimia M."/>
            <person name="Korzh V."/>
            <person name="Kondrychyn I."/>
            <person name="Lim Z.W."/>
            <person name="Tay B.H."/>
            <person name="Tohari S."/>
            <person name="Kong K.W."/>
            <person name="Ho S."/>
            <person name="Lorente-Galdos B."/>
            <person name="Quilez J."/>
            <person name="Marques-Bonet T."/>
            <person name="Raney B.J."/>
            <person name="Ingham P.W."/>
            <person name="Tay A."/>
            <person name="Hillier L.W."/>
            <person name="Minx P."/>
            <person name="Boehm T."/>
            <person name="Wilson R.K."/>
            <person name="Brenner S."/>
            <person name="Warren W.C."/>
        </authorList>
    </citation>
    <scope>NUCLEOTIDE SEQUENCE [LARGE SCALE GENOMIC DNA]</scope>
</reference>
<keyword evidence="3" id="KW-0813">Transport</keyword>
<dbReference type="PANTHER" id="PTHR21522:SF19">
    <property type="entry name" value="PROTON CHANNEL OTOP1"/>
    <property type="match status" value="1"/>
</dbReference>
<dbReference type="Pfam" id="PF03189">
    <property type="entry name" value="Otopetrin"/>
    <property type="match status" value="3"/>
</dbReference>
<reference evidence="13" key="4">
    <citation type="submission" date="2025-08" db="UniProtKB">
        <authorList>
            <consortium name="Ensembl"/>
        </authorList>
    </citation>
    <scope>IDENTIFICATION</scope>
</reference>
<gene>
    <name evidence="13" type="primary">otop1</name>
</gene>
<feature type="transmembrane region" description="Helical" evidence="12">
    <location>
        <begin position="373"/>
        <end position="391"/>
    </location>
</feature>
<dbReference type="AlphaFoldDB" id="A0A4W3K823"/>
<evidence type="ECO:0000256" key="6">
    <source>
        <dbReference type="ARBA" id="ARBA00022781"/>
    </source>
</evidence>
<feature type="transmembrane region" description="Helical" evidence="12">
    <location>
        <begin position="514"/>
        <end position="533"/>
    </location>
</feature>
<keyword evidence="8" id="KW-0406">Ion transport</keyword>
<evidence type="ECO:0000256" key="9">
    <source>
        <dbReference type="ARBA" id="ARBA00023136"/>
    </source>
</evidence>
<comment type="subcellular location">
    <subcellularLocation>
        <location evidence="1">Cell membrane</location>
        <topology evidence="1">Multi-pass membrane protein</topology>
    </subcellularLocation>
</comment>